<accession>A0A5B8G1U3</accession>
<organism evidence="11 12">
    <name type="scientific">Paroceanicella profunda</name>
    <dbReference type="NCBI Taxonomy" id="2579971"/>
    <lineage>
        <taxon>Bacteria</taxon>
        <taxon>Pseudomonadati</taxon>
        <taxon>Pseudomonadota</taxon>
        <taxon>Alphaproteobacteria</taxon>
        <taxon>Rhodobacterales</taxon>
        <taxon>Paracoccaceae</taxon>
        <taxon>Paroceanicella</taxon>
    </lineage>
</organism>
<evidence type="ECO:0000256" key="9">
    <source>
        <dbReference type="RuleBase" id="RU369079"/>
    </source>
</evidence>
<name>A0A5B8G1U3_9RHOB</name>
<dbReference type="EMBL" id="CP040819">
    <property type="protein sequence ID" value="QDL94014.1"/>
    <property type="molecule type" value="Genomic_DNA"/>
</dbReference>
<keyword evidence="12" id="KW-1185">Reference proteome</keyword>
<proteinExistence type="inferred from homology"/>
<evidence type="ECO:0000256" key="7">
    <source>
        <dbReference type="ARBA" id="ARBA00023136"/>
    </source>
</evidence>
<feature type="domain" description="Tripartite ATP-independent periplasmic transporters DctQ component" evidence="10">
    <location>
        <begin position="26"/>
        <end position="154"/>
    </location>
</feature>
<evidence type="ECO:0000313" key="11">
    <source>
        <dbReference type="EMBL" id="QDL94014.1"/>
    </source>
</evidence>
<feature type="transmembrane region" description="Helical" evidence="9">
    <location>
        <begin position="130"/>
        <end position="155"/>
    </location>
</feature>
<keyword evidence="5 9" id="KW-0812">Transmembrane</keyword>
<reference evidence="11 12" key="1">
    <citation type="submission" date="2019-06" db="EMBL/GenBank/DDBJ databases">
        <title>Genome sequence of Rhodobacteraceae bacterium D4M1.</title>
        <authorList>
            <person name="Cao J."/>
        </authorList>
    </citation>
    <scope>NUCLEOTIDE SEQUENCE [LARGE SCALE GENOMIC DNA]</scope>
    <source>
        <strain evidence="11 12">D4M1</strain>
        <plasmid evidence="12">pd4m1a</plasmid>
    </source>
</reference>
<evidence type="ECO:0000256" key="1">
    <source>
        <dbReference type="ARBA" id="ARBA00004429"/>
    </source>
</evidence>
<evidence type="ECO:0000313" key="12">
    <source>
        <dbReference type="Proteomes" id="UP000305888"/>
    </source>
</evidence>
<gene>
    <name evidence="11" type="ORF">FDP22_19270</name>
</gene>
<comment type="subcellular location">
    <subcellularLocation>
        <location evidence="1 9">Cell inner membrane</location>
        <topology evidence="1 9">Multi-pass membrane protein</topology>
    </subcellularLocation>
</comment>
<keyword evidence="7 9" id="KW-0472">Membrane</keyword>
<evidence type="ECO:0000256" key="5">
    <source>
        <dbReference type="ARBA" id="ARBA00022692"/>
    </source>
</evidence>
<evidence type="ECO:0000256" key="4">
    <source>
        <dbReference type="ARBA" id="ARBA00022519"/>
    </source>
</evidence>
<dbReference type="PANTHER" id="PTHR35011">
    <property type="entry name" value="2,3-DIKETO-L-GULONATE TRAP TRANSPORTER SMALL PERMEASE PROTEIN YIAM"/>
    <property type="match status" value="1"/>
</dbReference>
<keyword evidence="3" id="KW-1003">Cell membrane</keyword>
<evidence type="ECO:0000256" key="8">
    <source>
        <dbReference type="ARBA" id="ARBA00038436"/>
    </source>
</evidence>
<dbReference type="RefSeq" id="WP_138573557.1">
    <property type="nucleotide sequence ID" value="NZ_CP040819.1"/>
</dbReference>
<dbReference type="InterPro" id="IPR007387">
    <property type="entry name" value="TRAP_DctQ"/>
</dbReference>
<comment type="function">
    <text evidence="9">Part of the tripartite ATP-independent periplasmic (TRAP) transport system.</text>
</comment>
<dbReference type="AlphaFoldDB" id="A0A5B8G1U3"/>
<evidence type="ECO:0000256" key="3">
    <source>
        <dbReference type="ARBA" id="ARBA00022475"/>
    </source>
</evidence>
<feature type="transmembrane region" description="Helical" evidence="9">
    <location>
        <begin position="52"/>
        <end position="75"/>
    </location>
</feature>
<evidence type="ECO:0000256" key="6">
    <source>
        <dbReference type="ARBA" id="ARBA00022989"/>
    </source>
</evidence>
<sequence length="168" mass="17999">MLAAAAAVTALNRTLFRVVKWLVFVIVVLMLWEVVSRYAFNAPTGWGPELATLLFGPYFLLGGPWLLHVGGHVAVDILSAKAGPRTGTVLAAIAAVMALVFGAILTWFALPLAWQSWSYGETSFSAWNPVIWPAKAMLPLATILLSLQAAADLVFLAHGDARGREAQA</sequence>
<dbReference type="GO" id="GO:0005886">
    <property type="term" value="C:plasma membrane"/>
    <property type="evidence" value="ECO:0007669"/>
    <property type="project" value="UniProtKB-SubCell"/>
</dbReference>
<keyword evidence="11" id="KW-0614">Plasmid</keyword>
<dbReference type="KEGG" id="ppru:FDP22_19270"/>
<protein>
    <recommendedName>
        <fullName evidence="9">TRAP transporter small permease protein</fullName>
    </recommendedName>
</protein>
<feature type="transmembrane region" description="Helical" evidence="9">
    <location>
        <begin position="21"/>
        <end position="40"/>
    </location>
</feature>
<comment type="similarity">
    <text evidence="8 9">Belongs to the TRAP transporter small permease family.</text>
</comment>
<dbReference type="GO" id="GO:0022857">
    <property type="term" value="F:transmembrane transporter activity"/>
    <property type="evidence" value="ECO:0007669"/>
    <property type="project" value="UniProtKB-UniRule"/>
</dbReference>
<geneLocation type="plasmid" evidence="12">
    <name>pd4m1a</name>
</geneLocation>
<dbReference type="Pfam" id="PF04290">
    <property type="entry name" value="DctQ"/>
    <property type="match status" value="1"/>
</dbReference>
<dbReference type="Proteomes" id="UP000305888">
    <property type="component" value="Plasmid pD4M1A"/>
</dbReference>
<dbReference type="OrthoDB" id="4250245at2"/>
<feature type="transmembrane region" description="Helical" evidence="9">
    <location>
        <begin position="87"/>
        <end position="110"/>
    </location>
</feature>
<evidence type="ECO:0000256" key="2">
    <source>
        <dbReference type="ARBA" id="ARBA00022448"/>
    </source>
</evidence>
<comment type="subunit">
    <text evidence="9">The complex comprises the extracytoplasmic solute receptor protein and the two transmembrane proteins.</text>
</comment>
<evidence type="ECO:0000259" key="10">
    <source>
        <dbReference type="Pfam" id="PF04290"/>
    </source>
</evidence>
<dbReference type="PANTHER" id="PTHR35011:SF4">
    <property type="entry name" value="SLL1102 PROTEIN"/>
    <property type="match status" value="1"/>
</dbReference>
<keyword evidence="4 9" id="KW-0997">Cell inner membrane</keyword>
<keyword evidence="2 9" id="KW-0813">Transport</keyword>
<keyword evidence="6 9" id="KW-1133">Transmembrane helix</keyword>
<dbReference type="InterPro" id="IPR055348">
    <property type="entry name" value="DctQ"/>
</dbReference>